<keyword evidence="1" id="KW-0175">Coiled coil</keyword>
<accession>A0A364K790</accession>
<reference evidence="3 4" key="1">
    <citation type="submission" date="2018-06" db="EMBL/GenBank/DDBJ databases">
        <title>Thermoflavimicrobium daqus sp. nov., a thermophilic microbe isolated from Moutai-flavour Daqu.</title>
        <authorList>
            <person name="Wang X."/>
            <person name="Zhou H."/>
        </authorList>
    </citation>
    <scope>NUCLEOTIDE SEQUENCE [LARGE SCALE GENOMIC DNA]</scope>
    <source>
        <strain evidence="3 4">FBKL4.011</strain>
    </source>
</reference>
<dbReference type="InterPro" id="IPR049794">
    <property type="entry name" value="DrmE"/>
</dbReference>
<dbReference type="NCBIfam" id="NF038316">
    <property type="entry name" value="DrmE_fam"/>
    <property type="match status" value="1"/>
</dbReference>
<proteinExistence type="predicted"/>
<organism evidence="3 4">
    <name type="scientific">Thermoflavimicrobium daqui</name>
    <dbReference type="NCBI Taxonomy" id="2137476"/>
    <lineage>
        <taxon>Bacteria</taxon>
        <taxon>Bacillati</taxon>
        <taxon>Bacillota</taxon>
        <taxon>Bacilli</taxon>
        <taxon>Bacillales</taxon>
        <taxon>Thermoactinomycetaceae</taxon>
        <taxon>Thermoflavimicrobium</taxon>
    </lineage>
</organism>
<name>A0A364K790_9BACL</name>
<evidence type="ECO:0000313" key="3">
    <source>
        <dbReference type="EMBL" id="RAL26171.1"/>
    </source>
</evidence>
<feature type="domain" description="DISARM protein DrmE C-terminal" evidence="2">
    <location>
        <begin position="594"/>
        <end position="766"/>
    </location>
</feature>
<dbReference type="EMBL" id="QJKK01000002">
    <property type="protein sequence ID" value="RAL26171.1"/>
    <property type="molecule type" value="Genomic_DNA"/>
</dbReference>
<evidence type="ECO:0000256" key="1">
    <source>
        <dbReference type="SAM" id="Coils"/>
    </source>
</evidence>
<gene>
    <name evidence="3" type="ORF">DL897_04015</name>
</gene>
<dbReference type="InterPro" id="IPR056666">
    <property type="entry name" value="DrmE_C"/>
</dbReference>
<dbReference type="AlphaFoldDB" id="A0A364K790"/>
<dbReference type="OrthoDB" id="2068434at2"/>
<dbReference type="RefSeq" id="WP_113657856.1">
    <property type="nucleotide sequence ID" value="NZ_KZ845664.1"/>
</dbReference>
<keyword evidence="4" id="KW-1185">Reference proteome</keyword>
<reference evidence="3 4" key="2">
    <citation type="submission" date="2018-06" db="EMBL/GenBank/DDBJ databases">
        <authorList>
            <person name="Zhirakovskaya E."/>
        </authorList>
    </citation>
    <scope>NUCLEOTIDE SEQUENCE [LARGE SCALE GENOMIC DNA]</scope>
    <source>
        <strain evidence="3 4">FBKL4.011</strain>
    </source>
</reference>
<sequence>MEIDYIDEFLSGFHVSARSSKKETEVHPIIKNIVFKIKQEIDSKNIHIVIKLPKKSNIALWITTIYHLLWLKENYKRIELEKSDLKIGQRLLLNGCLVEYLGKSIDGKKIKVRCKDLDYQFSFKHVYSLILVENDRRSLAKHTKLQQTFKNTISKVAKLYSLNAQAVLQSVLNCNVLIANYKEVNEFGKKLNINGTRISDFFPWYSLSSQERNNSYAYTVLSLSGTCIVSNNFLSLIDHMEENNSSVNVVFVDGVEIFEKEFYDIREEFINNKIPIVFFSDEKNDEIVDQLKDEGFTIIDMMNKVQDSDLLFCSYSNPFYEIDNYLYNYLNLELIDHPISEPMIIKLPNMLEEIRKDIGLKETRVKDLYYKLFIKMVYLTKIIRIPDATFVKNQIAEIEKYKDEVDKLKMWIGKREQELILRVISKLKKLVKVICNSVKNGKVKAINTLVKKNPSKNYLLIVGSEKEKVETQNYWIKKTCNLYVSTLSELNRLKIDQRKFAKIIISGWFGKEKVKKIKRTYFGSNYTVLLYSFELDWFNKYIGKEKVLTQQKYDLELPNAEDRIDQVKKEISDLQIKRYCENKSNRDLVKAKMVRFHNNKCAFFHEGHKLYQVNNLVYRKESQLLNDIPKKTVKEIRLGDYVIFRERDSDIIRELVDQKLKKEGRSYLRDYAALWRKALWEIYKLAHEDLSMTVRLLEKNGCTRHTVTVKNWLFNDLMIGPRNFDDVEIIAKTSNYQPLIKHMDQVANAVDELTKIHRSVAHELQHEMLRKLTDKVPKDNLQSYDDSFMLDGLGRIYLLRVEYISEEWVKVDAKNINKLINMEGNLWLE</sequence>
<evidence type="ECO:0000313" key="4">
    <source>
        <dbReference type="Proteomes" id="UP000251213"/>
    </source>
</evidence>
<protein>
    <recommendedName>
        <fullName evidence="2">DISARM protein DrmE C-terminal domain-containing protein</fullName>
    </recommendedName>
</protein>
<dbReference type="Proteomes" id="UP000251213">
    <property type="component" value="Unassembled WGS sequence"/>
</dbReference>
<evidence type="ECO:0000259" key="2">
    <source>
        <dbReference type="Pfam" id="PF24957"/>
    </source>
</evidence>
<dbReference type="Pfam" id="PF24957">
    <property type="entry name" value="DrmE_C"/>
    <property type="match status" value="1"/>
</dbReference>
<feature type="coiled-coil region" evidence="1">
    <location>
        <begin position="550"/>
        <end position="577"/>
    </location>
</feature>
<comment type="caution">
    <text evidence="3">The sequence shown here is derived from an EMBL/GenBank/DDBJ whole genome shotgun (WGS) entry which is preliminary data.</text>
</comment>